<keyword evidence="4" id="KW-0238">DNA-binding</keyword>
<evidence type="ECO:0000259" key="7">
    <source>
        <dbReference type="PROSITE" id="PS50045"/>
    </source>
</evidence>
<keyword evidence="6" id="KW-0597">Phosphoprotein</keyword>
<dbReference type="GO" id="GO:0005524">
    <property type="term" value="F:ATP binding"/>
    <property type="evidence" value="ECO:0007669"/>
    <property type="project" value="UniProtKB-KW"/>
</dbReference>
<dbReference type="Pfam" id="PF00072">
    <property type="entry name" value="Response_reg"/>
    <property type="match status" value="1"/>
</dbReference>
<evidence type="ECO:0000313" key="10">
    <source>
        <dbReference type="Proteomes" id="UP000552615"/>
    </source>
</evidence>
<dbReference type="Gene3D" id="1.10.10.60">
    <property type="entry name" value="Homeodomain-like"/>
    <property type="match status" value="1"/>
</dbReference>
<dbReference type="CDD" id="cd00009">
    <property type="entry name" value="AAA"/>
    <property type="match status" value="1"/>
</dbReference>
<dbReference type="RefSeq" id="WP_169230194.1">
    <property type="nucleotide sequence ID" value="NZ_JABBGF010000001.1"/>
</dbReference>
<dbReference type="Gene3D" id="1.10.8.60">
    <property type="match status" value="1"/>
</dbReference>
<dbReference type="Proteomes" id="UP000552615">
    <property type="component" value="Unassembled WGS sequence"/>
</dbReference>
<dbReference type="SMART" id="SM00448">
    <property type="entry name" value="REC"/>
    <property type="match status" value="1"/>
</dbReference>
<dbReference type="PROSITE" id="PS50045">
    <property type="entry name" value="SIGMA54_INTERACT_4"/>
    <property type="match status" value="1"/>
</dbReference>
<dbReference type="InterPro" id="IPR058031">
    <property type="entry name" value="AAA_lid_NorR"/>
</dbReference>
<evidence type="ECO:0000259" key="8">
    <source>
        <dbReference type="PROSITE" id="PS50110"/>
    </source>
</evidence>
<dbReference type="InterPro" id="IPR025943">
    <property type="entry name" value="Sigma_54_int_dom_ATP-bd_2"/>
</dbReference>
<dbReference type="GO" id="GO:0006355">
    <property type="term" value="P:regulation of DNA-templated transcription"/>
    <property type="evidence" value="ECO:0007669"/>
    <property type="project" value="InterPro"/>
</dbReference>
<dbReference type="Pfam" id="PF00158">
    <property type="entry name" value="Sigma54_activat"/>
    <property type="match status" value="1"/>
</dbReference>
<dbReference type="InterPro" id="IPR009057">
    <property type="entry name" value="Homeodomain-like_sf"/>
</dbReference>
<dbReference type="InterPro" id="IPR027417">
    <property type="entry name" value="P-loop_NTPase"/>
</dbReference>
<comment type="caution">
    <text evidence="9">The sequence shown here is derived from an EMBL/GenBank/DDBJ whole genome shotgun (WGS) entry which is preliminary data.</text>
</comment>
<dbReference type="Gene3D" id="3.40.50.2300">
    <property type="match status" value="1"/>
</dbReference>
<gene>
    <name evidence="9" type="ORF">HHL20_05655</name>
</gene>
<dbReference type="InterPro" id="IPR011006">
    <property type="entry name" value="CheY-like_superfamily"/>
</dbReference>
<dbReference type="AlphaFoldDB" id="A0A7Y0A4Z6"/>
<evidence type="ECO:0000256" key="5">
    <source>
        <dbReference type="ARBA" id="ARBA00023163"/>
    </source>
</evidence>
<proteinExistence type="predicted"/>
<dbReference type="InterPro" id="IPR002197">
    <property type="entry name" value="HTH_Fis"/>
</dbReference>
<dbReference type="EMBL" id="JABBGF010000001">
    <property type="protein sequence ID" value="NML56823.1"/>
    <property type="molecule type" value="Genomic_DNA"/>
</dbReference>
<feature type="modified residue" description="4-aspartylphosphate" evidence="6">
    <location>
        <position position="56"/>
    </location>
</feature>
<dbReference type="PROSITE" id="PS50110">
    <property type="entry name" value="RESPONSE_REGULATORY"/>
    <property type="match status" value="1"/>
</dbReference>
<keyword evidence="10" id="KW-1185">Reference proteome</keyword>
<dbReference type="PROSITE" id="PS00675">
    <property type="entry name" value="SIGMA54_INTERACT_1"/>
    <property type="match status" value="1"/>
</dbReference>
<dbReference type="Gene3D" id="3.40.50.300">
    <property type="entry name" value="P-loop containing nucleotide triphosphate hydrolases"/>
    <property type="match status" value="1"/>
</dbReference>
<dbReference type="SUPFAM" id="SSF52540">
    <property type="entry name" value="P-loop containing nucleoside triphosphate hydrolases"/>
    <property type="match status" value="1"/>
</dbReference>
<dbReference type="InterPro" id="IPR001789">
    <property type="entry name" value="Sig_transdc_resp-reg_receiver"/>
</dbReference>
<evidence type="ECO:0000313" key="9">
    <source>
        <dbReference type="EMBL" id="NML56823.1"/>
    </source>
</evidence>
<keyword evidence="3" id="KW-0805">Transcription regulation</keyword>
<keyword evidence="5" id="KW-0804">Transcription</keyword>
<dbReference type="PANTHER" id="PTHR32071">
    <property type="entry name" value="TRANSCRIPTIONAL REGULATORY PROTEIN"/>
    <property type="match status" value="1"/>
</dbReference>
<evidence type="ECO:0000256" key="3">
    <source>
        <dbReference type="ARBA" id="ARBA00023015"/>
    </source>
</evidence>
<evidence type="ECO:0000256" key="1">
    <source>
        <dbReference type="ARBA" id="ARBA00022741"/>
    </source>
</evidence>
<dbReference type="PANTHER" id="PTHR32071:SF117">
    <property type="entry name" value="PTS-DEPENDENT DIHYDROXYACETONE KINASE OPERON REGULATORY PROTEIN-RELATED"/>
    <property type="match status" value="1"/>
</dbReference>
<accession>A0A7Y0A4Z6</accession>
<feature type="domain" description="Sigma-54 factor interaction" evidence="7">
    <location>
        <begin position="331"/>
        <end position="560"/>
    </location>
</feature>
<dbReference type="SUPFAM" id="SSF46689">
    <property type="entry name" value="Homeodomain-like"/>
    <property type="match status" value="1"/>
</dbReference>
<dbReference type="InterPro" id="IPR003593">
    <property type="entry name" value="AAA+_ATPase"/>
</dbReference>
<dbReference type="SUPFAM" id="SSF52172">
    <property type="entry name" value="CheY-like"/>
    <property type="match status" value="1"/>
</dbReference>
<dbReference type="InterPro" id="IPR025662">
    <property type="entry name" value="Sigma_54_int_dom_ATP-bd_1"/>
</dbReference>
<dbReference type="InterPro" id="IPR025944">
    <property type="entry name" value="Sigma_54_int_dom_CS"/>
</dbReference>
<organism evidence="9 10">
    <name type="scientific">Chryseobacterium cheonjiense</name>
    <dbReference type="NCBI Taxonomy" id="2728845"/>
    <lineage>
        <taxon>Bacteria</taxon>
        <taxon>Pseudomonadati</taxon>
        <taxon>Bacteroidota</taxon>
        <taxon>Flavobacteriia</taxon>
        <taxon>Flavobacteriales</taxon>
        <taxon>Weeksellaceae</taxon>
        <taxon>Chryseobacterium group</taxon>
        <taxon>Chryseobacterium</taxon>
    </lineage>
</organism>
<evidence type="ECO:0000256" key="6">
    <source>
        <dbReference type="PROSITE-ProRule" id="PRU00169"/>
    </source>
</evidence>
<sequence length="643" mass="72917">MNTNTKILIVEDNFVEANHLRLMLKNAGYTVQGIARSVSDAKENIAQEKPGLVLLDIFLTGKDTGIDLGKFLKEEDIGFIYLSANSGQDVLRDAKATHPYGFLVKPFREQDLLIMMQIAGYHQKHSIESSIRKEQLFQRQLKDLISNFGTWDQYLKQICMALQPLIPYELMIANYVSDETSKNFFVGFLRTGFSEYQKITLESLQELMSLKLHELELILKNSMMEERIIHHNEYEFQKKKMEPTLHKIIGNHLGMKSNLTLPIPLSISKKGKFVFSFYSKNPAVFDENHLGICKRLQDNLIYNVENIVASQIQESQKPITLKPLENQFEGIIGKSPALLSVFDNISQVAPTDTTILITGESGTGKEKIATAIHSLSSRKNQPFVKISCASLPATLIETELFGHEKGSFTGALHQHIGKFEQANKGTLFLDEIGEIPLDIQVKLLRVLQEKEIERVGSIRSIKVDIRIIAATNRNLEKEVAEGRFRLDLYYRLCVFPLQLPALRERKDDIGILAQHFIRKFCEKLNKNELHLSSESLKSLLSYHWPGNIRELENLIERSVILTKGEYIDLIPLPVKASSDNLHADEDFGQHKTIEENERAHILNVLNKCGGRIRGEDGAAKILGVPPTTLASKILKLGIKRNHF</sequence>
<name>A0A7Y0A4Z6_9FLAO</name>
<dbReference type="GO" id="GO:0043565">
    <property type="term" value="F:sequence-specific DNA binding"/>
    <property type="evidence" value="ECO:0007669"/>
    <property type="project" value="InterPro"/>
</dbReference>
<feature type="domain" description="Response regulatory" evidence="8">
    <location>
        <begin position="6"/>
        <end position="120"/>
    </location>
</feature>
<dbReference type="PROSITE" id="PS00688">
    <property type="entry name" value="SIGMA54_INTERACT_3"/>
    <property type="match status" value="1"/>
</dbReference>
<dbReference type="Pfam" id="PF02954">
    <property type="entry name" value="HTH_8"/>
    <property type="match status" value="1"/>
</dbReference>
<evidence type="ECO:0000256" key="4">
    <source>
        <dbReference type="ARBA" id="ARBA00023125"/>
    </source>
</evidence>
<keyword evidence="2" id="KW-0067">ATP-binding</keyword>
<dbReference type="InterPro" id="IPR002078">
    <property type="entry name" value="Sigma_54_int"/>
</dbReference>
<dbReference type="FunFam" id="3.40.50.300:FF:000006">
    <property type="entry name" value="DNA-binding transcriptional regulator NtrC"/>
    <property type="match status" value="1"/>
</dbReference>
<dbReference type="GO" id="GO:0000160">
    <property type="term" value="P:phosphorelay signal transduction system"/>
    <property type="evidence" value="ECO:0007669"/>
    <property type="project" value="InterPro"/>
</dbReference>
<dbReference type="SMART" id="SM00382">
    <property type="entry name" value="AAA"/>
    <property type="match status" value="1"/>
</dbReference>
<dbReference type="Pfam" id="PF25601">
    <property type="entry name" value="AAA_lid_14"/>
    <property type="match status" value="1"/>
</dbReference>
<evidence type="ECO:0000256" key="2">
    <source>
        <dbReference type="ARBA" id="ARBA00022840"/>
    </source>
</evidence>
<reference evidence="9 10" key="1">
    <citation type="submission" date="2020-04" db="EMBL/GenBank/DDBJ databases">
        <title>Chryseobacterium sp. RJ-7-14 sp. nov., isolated from Jeju soil.</title>
        <authorList>
            <person name="Dahal R.H."/>
            <person name="Chaudhary D.K."/>
        </authorList>
    </citation>
    <scope>NUCLEOTIDE SEQUENCE [LARGE SCALE GENOMIC DNA]</scope>
    <source>
        <strain evidence="9 10">RJ-7-14</strain>
    </source>
</reference>
<keyword evidence="1" id="KW-0547">Nucleotide-binding</keyword>
<dbReference type="PROSITE" id="PS00676">
    <property type="entry name" value="SIGMA54_INTERACT_2"/>
    <property type="match status" value="1"/>
</dbReference>
<protein>
    <submittedName>
        <fullName evidence="9">Sigma 54-interacting transcriptional regulator</fullName>
    </submittedName>
</protein>